<dbReference type="InterPro" id="IPR004057">
    <property type="entry name" value="Epsilon_tubulin"/>
</dbReference>
<dbReference type="InterPro" id="IPR003008">
    <property type="entry name" value="Tubulin_FtsZ_GTPase"/>
</dbReference>
<dbReference type="EMBL" id="BLKM01011478">
    <property type="protein sequence ID" value="GFG33390.1"/>
    <property type="molecule type" value="Genomic_DNA"/>
</dbReference>
<name>A0A6L2PPD0_COPFO</name>
<dbReference type="Pfam" id="PF00091">
    <property type="entry name" value="Tubulin"/>
    <property type="match status" value="1"/>
</dbReference>
<proteinExistence type="inferred from homology"/>
<protein>
    <recommendedName>
        <fullName evidence="6">Tubulin/FtsZ GTPase domain-containing protein</fullName>
    </recommendedName>
</protein>
<dbReference type="SUPFAM" id="SSF55307">
    <property type="entry name" value="Tubulin C-terminal domain-like"/>
    <property type="match status" value="1"/>
</dbReference>
<dbReference type="InterPro" id="IPR036525">
    <property type="entry name" value="Tubulin/FtsZ_GTPase_sf"/>
</dbReference>
<evidence type="ECO:0000313" key="7">
    <source>
        <dbReference type="EMBL" id="GFG33390.1"/>
    </source>
</evidence>
<dbReference type="InterPro" id="IPR023123">
    <property type="entry name" value="Tubulin_C"/>
</dbReference>
<evidence type="ECO:0000256" key="2">
    <source>
        <dbReference type="ARBA" id="ARBA00022701"/>
    </source>
</evidence>
<dbReference type="InterPro" id="IPR000217">
    <property type="entry name" value="Tubulin"/>
</dbReference>
<dbReference type="AlphaFoldDB" id="A0A6L2PPD0"/>
<accession>A0A6L2PPD0</accession>
<keyword evidence="3 5" id="KW-0547">Nucleotide-binding</keyword>
<dbReference type="GO" id="GO:0007017">
    <property type="term" value="P:microtubule-based process"/>
    <property type="evidence" value="ECO:0007669"/>
    <property type="project" value="InterPro"/>
</dbReference>
<comment type="caution">
    <text evidence="7">The sequence shown here is derived from an EMBL/GenBank/DDBJ whole genome shotgun (WGS) entry which is preliminary data.</text>
</comment>
<evidence type="ECO:0000256" key="3">
    <source>
        <dbReference type="ARBA" id="ARBA00022741"/>
    </source>
</evidence>
<dbReference type="GO" id="GO:0005874">
    <property type="term" value="C:microtubule"/>
    <property type="evidence" value="ECO:0007669"/>
    <property type="project" value="UniProtKB-KW"/>
</dbReference>
<dbReference type="OrthoDB" id="1662883at2759"/>
<evidence type="ECO:0000259" key="6">
    <source>
        <dbReference type="SMART" id="SM00864"/>
    </source>
</evidence>
<dbReference type="InterPro" id="IPR008280">
    <property type="entry name" value="Tub_FtsZ_C"/>
</dbReference>
<dbReference type="SMART" id="SM00864">
    <property type="entry name" value="Tubulin"/>
    <property type="match status" value="1"/>
</dbReference>
<dbReference type="InterPro" id="IPR018316">
    <property type="entry name" value="Tubulin/FtsZ_2-layer-sand-dom"/>
</dbReference>
<dbReference type="PRINTS" id="PR01161">
    <property type="entry name" value="TUBULIN"/>
</dbReference>
<evidence type="ECO:0000256" key="4">
    <source>
        <dbReference type="ARBA" id="ARBA00023134"/>
    </source>
</evidence>
<dbReference type="InterPro" id="IPR017975">
    <property type="entry name" value="Tubulin_CS"/>
</dbReference>
<keyword evidence="2 5" id="KW-0493">Microtubule</keyword>
<organism evidence="7 8">
    <name type="scientific">Coptotermes formosanus</name>
    <name type="common">Formosan subterranean termite</name>
    <dbReference type="NCBI Taxonomy" id="36987"/>
    <lineage>
        <taxon>Eukaryota</taxon>
        <taxon>Metazoa</taxon>
        <taxon>Ecdysozoa</taxon>
        <taxon>Arthropoda</taxon>
        <taxon>Hexapoda</taxon>
        <taxon>Insecta</taxon>
        <taxon>Pterygota</taxon>
        <taxon>Neoptera</taxon>
        <taxon>Polyneoptera</taxon>
        <taxon>Dictyoptera</taxon>
        <taxon>Blattodea</taxon>
        <taxon>Blattoidea</taxon>
        <taxon>Termitoidae</taxon>
        <taxon>Rhinotermitidae</taxon>
        <taxon>Coptotermes</taxon>
    </lineage>
</organism>
<sequence>MSEFLTVQGTVNFGQCGNQIGGAFWPLVLQEHGIQMQRDCSSKSQPQHIQPHGGMHEAFHSFFSSSGGISEQSFKTLVDLENAKVKARAVCIDMEDSVVARFRTGQFRHLFDDTCLLTNYPGSGNNWAEGFHTHGSEYGERILNILQRSAERCDQLHGFLCLFSLGGGTGSGLGSAVLGILEDNFPLVERYVTCVYPAGNEDVVTSPYNVVLATRELTHHASCVFPVDNKALLELCSRLKSSKDMHGVAGYIATCKPFHDMNSIVVNMLLHLTSGSRFPGNMNVDMNEIHNNMVPFPGLHYIASSISPLFFPTSGRNPAPGMPVKPDDLFSSAWSHDTQLLKVDPLGGMILGATVLGRGSISVCDMRRNIDKFQRKMRFVPWTCGNAMKIGMCSVPPPGLTSSVLSLINTSSMSSLFKDVAQKFNKLYRRKAHIHHYLQVPGFNEEDFASSLETLHEVEEGYTKLTKIKGETVPRLQVL</sequence>
<keyword evidence="8" id="KW-1185">Reference proteome</keyword>
<keyword evidence="4 5" id="KW-0342">GTP-binding</keyword>
<evidence type="ECO:0000256" key="5">
    <source>
        <dbReference type="RuleBase" id="RU000352"/>
    </source>
</evidence>
<dbReference type="Gene3D" id="3.40.50.1440">
    <property type="entry name" value="Tubulin/FtsZ, GTPase domain"/>
    <property type="match status" value="1"/>
</dbReference>
<feature type="domain" description="Tubulin/FtsZ GTPase" evidence="6">
    <location>
        <begin position="74"/>
        <end position="280"/>
    </location>
</feature>
<dbReference type="Pfam" id="PF03953">
    <property type="entry name" value="Tubulin_C"/>
    <property type="match status" value="1"/>
</dbReference>
<dbReference type="PROSITE" id="PS00227">
    <property type="entry name" value="TUBULIN"/>
    <property type="match status" value="1"/>
</dbReference>
<dbReference type="SUPFAM" id="SSF52490">
    <property type="entry name" value="Tubulin nucleotide-binding domain-like"/>
    <property type="match status" value="1"/>
</dbReference>
<dbReference type="PANTHER" id="PTHR11588">
    <property type="entry name" value="TUBULIN"/>
    <property type="match status" value="1"/>
</dbReference>
<gene>
    <name evidence="7" type="ORF">Cfor_04076</name>
</gene>
<reference evidence="8" key="1">
    <citation type="submission" date="2020-01" db="EMBL/GenBank/DDBJ databases">
        <title>Draft genome sequence of the Termite Coptotermes fromosanus.</title>
        <authorList>
            <person name="Itakura S."/>
            <person name="Yosikawa Y."/>
            <person name="Umezawa K."/>
        </authorList>
    </citation>
    <scope>NUCLEOTIDE SEQUENCE [LARGE SCALE GENOMIC DNA]</scope>
</reference>
<dbReference type="GO" id="GO:0005525">
    <property type="term" value="F:GTP binding"/>
    <property type="evidence" value="ECO:0007669"/>
    <property type="project" value="UniProtKB-UniRule"/>
</dbReference>
<dbReference type="InParanoid" id="A0A6L2PPD0"/>
<evidence type="ECO:0000313" key="8">
    <source>
        <dbReference type="Proteomes" id="UP000502823"/>
    </source>
</evidence>
<dbReference type="Proteomes" id="UP000502823">
    <property type="component" value="Unassembled WGS sequence"/>
</dbReference>
<dbReference type="Gene3D" id="1.10.287.600">
    <property type="entry name" value="Helix hairpin bin"/>
    <property type="match status" value="1"/>
</dbReference>
<dbReference type="PRINTS" id="PR01519">
    <property type="entry name" value="EPSLNTUBULIN"/>
</dbReference>
<comment type="similarity">
    <text evidence="1 5">Belongs to the tubulin family.</text>
</comment>
<evidence type="ECO:0000256" key="1">
    <source>
        <dbReference type="ARBA" id="ARBA00009636"/>
    </source>
</evidence>